<dbReference type="AlphaFoldDB" id="A0A6A5SKC3"/>
<name>A0A6A5SKC3_9PLEO</name>
<accession>A0A6A5SKC3</accession>
<protein>
    <submittedName>
        <fullName evidence="2">Uncharacterized protein</fullName>
    </submittedName>
</protein>
<evidence type="ECO:0000313" key="2">
    <source>
        <dbReference type="EMBL" id="KAF1940068.1"/>
    </source>
</evidence>
<reference evidence="2" key="1">
    <citation type="journal article" date="2020" name="Stud. Mycol.">
        <title>101 Dothideomycetes genomes: a test case for predicting lifestyles and emergence of pathogens.</title>
        <authorList>
            <person name="Haridas S."/>
            <person name="Albert R."/>
            <person name="Binder M."/>
            <person name="Bloem J."/>
            <person name="Labutti K."/>
            <person name="Salamov A."/>
            <person name="Andreopoulos B."/>
            <person name="Baker S."/>
            <person name="Barry K."/>
            <person name="Bills G."/>
            <person name="Bluhm B."/>
            <person name="Cannon C."/>
            <person name="Castanera R."/>
            <person name="Culley D."/>
            <person name="Daum C."/>
            <person name="Ezra D."/>
            <person name="Gonzalez J."/>
            <person name="Henrissat B."/>
            <person name="Kuo A."/>
            <person name="Liang C."/>
            <person name="Lipzen A."/>
            <person name="Lutzoni F."/>
            <person name="Magnuson J."/>
            <person name="Mondo S."/>
            <person name="Nolan M."/>
            <person name="Ohm R."/>
            <person name="Pangilinan J."/>
            <person name="Park H.-J."/>
            <person name="Ramirez L."/>
            <person name="Alfaro M."/>
            <person name="Sun H."/>
            <person name="Tritt A."/>
            <person name="Yoshinaga Y."/>
            <person name="Zwiers L.-H."/>
            <person name="Turgeon B."/>
            <person name="Goodwin S."/>
            <person name="Spatafora J."/>
            <person name="Crous P."/>
            <person name="Grigoriev I."/>
        </authorList>
    </citation>
    <scope>NUCLEOTIDE SEQUENCE</scope>
    <source>
        <strain evidence="2">CBS 161.51</strain>
    </source>
</reference>
<dbReference type="Proteomes" id="UP000800038">
    <property type="component" value="Unassembled WGS sequence"/>
</dbReference>
<feature type="region of interest" description="Disordered" evidence="1">
    <location>
        <begin position="87"/>
        <end position="109"/>
    </location>
</feature>
<sequence>MSSQAVIVTTAQAKSGISQDLRNNIYSALLSGDGIRNIESTLDELLRSSGFKDSLRDYITDLFRSGQASTCEEARNIAMERIREQTRGVQTNGTNGTNGTANGNGNGEAADEIHLKVPKEVIDKGVKTVMKELERVCEISYEDK</sequence>
<dbReference type="EMBL" id="ML976069">
    <property type="protein sequence ID" value="KAF1940068.1"/>
    <property type="molecule type" value="Genomic_DNA"/>
</dbReference>
<organism evidence="2 3">
    <name type="scientific">Clathrospora elynae</name>
    <dbReference type="NCBI Taxonomy" id="706981"/>
    <lineage>
        <taxon>Eukaryota</taxon>
        <taxon>Fungi</taxon>
        <taxon>Dikarya</taxon>
        <taxon>Ascomycota</taxon>
        <taxon>Pezizomycotina</taxon>
        <taxon>Dothideomycetes</taxon>
        <taxon>Pleosporomycetidae</taxon>
        <taxon>Pleosporales</taxon>
        <taxon>Diademaceae</taxon>
        <taxon>Clathrospora</taxon>
    </lineage>
</organism>
<keyword evidence="3" id="KW-1185">Reference proteome</keyword>
<feature type="compositionally biased region" description="Low complexity" evidence="1">
    <location>
        <begin position="91"/>
        <end position="103"/>
    </location>
</feature>
<gene>
    <name evidence="2" type="ORF">EJ02DRAFT_240041</name>
</gene>
<proteinExistence type="predicted"/>
<evidence type="ECO:0000256" key="1">
    <source>
        <dbReference type="SAM" id="MobiDB-lite"/>
    </source>
</evidence>
<dbReference type="OrthoDB" id="5355007at2759"/>
<evidence type="ECO:0000313" key="3">
    <source>
        <dbReference type="Proteomes" id="UP000800038"/>
    </source>
</evidence>